<evidence type="ECO:0000256" key="6">
    <source>
        <dbReference type="PROSITE-ProRule" id="PRU00169"/>
    </source>
</evidence>
<dbReference type="AlphaFoldDB" id="A0A2I7LGT4"/>
<dbReference type="GO" id="GO:0006355">
    <property type="term" value="P:regulation of DNA-templated transcription"/>
    <property type="evidence" value="ECO:0007669"/>
    <property type="project" value="InterPro"/>
</dbReference>
<evidence type="ECO:0000313" key="13">
    <source>
        <dbReference type="Proteomes" id="UP000236536"/>
    </source>
</evidence>
<dbReference type="CDD" id="cd00383">
    <property type="entry name" value="trans_reg_C"/>
    <property type="match status" value="1"/>
</dbReference>
<evidence type="ECO:0000313" key="12">
    <source>
        <dbReference type="Proteomes" id="UP000236447"/>
    </source>
</evidence>
<keyword evidence="2" id="KW-0902">Two-component regulatory system</keyword>
<evidence type="ECO:0000259" key="9">
    <source>
        <dbReference type="PROSITE" id="PS51755"/>
    </source>
</evidence>
<dbReference type="Gene3D" id="3.40.50.2300">
    <property type="match status" value="1"/>
</dbReference>
<dbReference type="Pfam" id="PF00486">
    <property type="entry name" value="Trans_reg_C"/>
    <property type="match status" value="1"/>
</dbReference>
<reference evidence="11 12" key="1">
    <citation type="journal article" date="2017" name="Front. Microbiol.">
        <title>Phaeobacter piscinae sp. nov., a species of the Roseobacter group and potential aquaculture probiont.</title>
        <authorList>
            <person name="Sonnenschein E.C."/>
            <person name="Phippen C.B.W."/>
            <person name="Nielsen K.F."/>
            <person name="Mateiu R.V."/>
            <person name="Melchiorsen J."/>
            <person name="Gram L."/>
            <person name="Overmann J."/>
            <person name="Freese H.M."/>
        </authorList>
    </citation>
    <scope>NUCLEOTIDE SEQUENCE [LARGE SCALE GENOMIC DNA]</scope>
    <source>
        <strain evidence="11 12">P88</strain>
    </source>
</reference>
<dbReference type="PROSITE" id="PS51755">
    <property type="entry name" value="OMPR_PHOB"/>
    <property type="match status" value="1"/>
</dbReference>
<feature type="modified residue" description="4-aspartylphosphate" evidence="6">
    <location>
        <position position="53"/>
    </location>
</feature>
<dbReference type="Gene3D" id="6.10.250.690">
    <property type="match status" value="1"/>
</dbReference>
<dbReference type="PANTHER" id="PTHR48111:SF59">
    <property type="entry name" value="TRANSCRIPTIONAL REGULATORY PROTEIN BAER"/>
    <property type="match status" value="1"/>
</dbReference>
<dbReference type="SMART" id="SM00862">
    <property type="entry name" value="Trans_reg_C"/>
    <property type="match status" value="1"/>
</dbReference>
<keyword evidence="4 7" id="KW-0238">DNA-binding</keyword>
<feature type="domain" description="Response regulatory" evidence="8">
    <location>
        <begin position="4"/>
        <end position="117"/>
    </location>
</feature>
<keyword evidence="13" id="KW-1185">Reference proteome</keyword>
<organism evidence="11 12">
    <name type="scientific">Phaeobacter inhibens</name>
    <dbReference type="NCBI Taxonomy" id="221822"/>
    <lineage>
        <taxon>Bacteria</taxon>
        <taxon>Pseudomonadati</taxon>
        <taxon>Pseudomonadota</taxon>
        <taxon>Alphaproteobacteria</taxon>
        <taxon>Rhodobacterales</taxon>
        <taxon>Roseobacteraceae</taxon>
        <taxon>Phaeobacter</taxon>
    </lineage>
</organism>
<dbReference type="FunFam" id="3.40.50.2300:FF:000001">
    <property type="entry name" value="DNA-binding response regulator PhoB"/>
    <property type="match status" value="1"/>
</dbReference>
<sequence>MPARILIVDDDPDILDVTGFAVEKAGYETLFASDGLNALKASRQQLPDLIVLDIGLPEMDGLEVCREIRKSSDVPILFLTARDDEIDRIVGLEIGADDYLTKPFSPRELVARIKAILKRSTPTPAPPEAVLEQGSLQLNAERHLCQFGGTPVSLTGSEFRLLATLLARPDHVISRTQLVDTLYGYNIHVSDRTIDSHIRNIRAKLAQAGCAEGIVTVHGVGLRMGPCKPA</sequence>
<dbReference type="EMBL" id="CP010705">
    <property type="protein sequence ID" value="AUQ93783.1"/>
    <property type="molecule type" value="Genomic_DNA"/>
</dbReference>
<feature type="domain" description="OmpR/PhoB-type" evidence="9">
    <location>
        <begin position="128"/>
        <end position="226"/>
    </location>
</feature>
<name>A0A2I7LGT4_9RHOB</name>
<dbReference type="GO" id="GO:0000156">
    <property type="term" value="F:phosphorelay response regulator activity"/>
    <property type="evidence" value="ECO:0007669"/>
    <property type="project" value="TreeGrafter"/>
</dbReference>
<dbReference type="PANTHER" id="PTHR48111">
    <property type="entry name" value="REGULATOR OF RPOS"/>
    <property type="match status" value="1"/>
</dbReference>
<reference evidence="10 13" key="3">
    <citation type="journal article" date="2017" name="Int. J. Syst. Evol. Microbiol.">
        <title>Adaptation of Surface-Associated Bacteria to the Open Ocean: A Genomically Distinct Subpopulation of Phaeobacter gallaeciensis Colonizes Pacific Mesozooplankton.</title>
        <authorList>
            <person name="Freese H.M."/>
            <person name="Methner A."/>
            <person name="Overmann J."/>
        </authorList>
    </citation>
    <scope>NUCLEOTIDE SEQUENCE [LARGE SCALE GENOMIC DNA]</scope>
    <source>
        <strain evidence="10 13">P66</strain>
    </source>
</reference>
<evidence type="ECO:0000313" key="11">
    <source>
        <dbReference type="EMBL" id="AUQ97579.1"/>
    </source>
</evidence>
<evidence type="ECO:0000256" key="4">
    <source>
        <dbReference type="ARBA" id="ARBA00023125"/>
    </source>
</evidence>
<dbReference type="GO" id="GO:0000976">
    <property type="term" value="F:transcription cis-regulatory region binding"/>
    <property type="evidence" value="ECO:0007669"/>
    <property type="project" value="TreeGrafter"/>
</dbReference>
<keyword evidence="1 6" id="KW-0597">Phosphoprotein</keyword>
<dbReference type="SUPFAM" id="SSF46894">
    <property type="entry name" value="C-terminal effector domain of the bipartite response regulators"/>
    <property type="match status" value="1"/>
</dbReference>
<keyword evidence="5" id="KW-0804">Transcription</keyword>
<evidence type="ECO:0000256" key="3">
    <source>
        <dbReference type="ARBA" id="ARBA00023015"/>
    </source>
</evidence>
<dbReference type="InterPro" id="IPR001789">
    <property type="entry name" value="Sig_transdc_resp-reg_receiver"/>
</dbReference>
<evidence type="ECO:0000313" key="10">
    <source>
        <dbReference type="EMBL" id="AUQ93783.1"/>
    </source>
</evidence>
<evidence type="ECO:0000256" key="7">
    <source>
        <dbReference type="PROSITE-ProRule" id="PRU01091"/>
    </source>
</evidence>
<gene>
    <name evidence="10" type="ORF">PhaeoP66_00979</name>
    <name evidence="11" type="ORF">PhaeoP88_00172</name>
</gene>
<dbReference type="GO" id="GO:0032993">
    <property type="term" value="C:protein-DNA complex"/>
    <property type="evidence" value="ECO:0007669"/>
    <property type="project" value="TreeGrafter"/>
</dbReference>
<reference evidence="12 13" key="2">
    <citation type="journal article" date="2017" name="Genome Biol. Evol.">
        <title>Trajectories and Drivers of Genome Evolution in Surface-Associated Marine Phaeobacter.</title>
        <authorList>
            <person name="Freese H.M."/>
            <person name="Sikorski J."/>
            <person name="Bunk B."/>
            <person name="Scheuner C."/>
            <person name="Meier-Kolthoff J.P."/>
            <person name="Sproer C."/>
            <person name="Gram L."/>
            <person name="Overmann J."/>
        </authorList>
    </citation>
    <scope>NUCLEOTIDE SEQUENCE [LARGE SCALE GENOMIC DNA]</scope>
    <source>
        <strain evidence="10 13">P66</strain>
        <strain evidence="11 12">P88</strain>
    </source>
</reference>
<dbReference type="PROSITE" id="PS50110">
    <property type="entry name" value="RESPONSE_REGULATORY"/>
    <property type="match status" value="1"/>
</dbReference>
<dbReference type="InterPro" id="IPR016032">
    <property type="entry name" value="Sig_transdc_resp-reg_C-effctor"/>
</dbReference>
<evidence type="ECO:0000256" key="1">
    <source>
        <dbReference type="ARBA" id="ARBA00022553"/>
    </source>
</evidence>
<dbReference type="InterPro" id="IPR039420">
    <property type="entry name" value="WalR-like"/>
</dbReference>
<feature type="DNA-binding region" description="OmpR/PhoB-type" evidence="7">
    <location>
        <begin position="128"/>
        <end position="226"/>
    </location>
</feature>
<protein>
    <submittedName>
        <fullName evidence="11">Two component signal transduction response regulator receiver protein</fullName>
    </submittedName>
</protein>
<keyword evidence="3" id="KW-0805">Transcription regulation</keyword>
<dbReference type="Proteomes" id="UP000236447">
    <property type="component" value="Chromosome"/>
</dbReference>
<dbReference type="RefSeq" id="WP_014873312.1">
    <property type="nucleotide sequence ID" value="NZ_CANLFJ010000007.1"/>
</dbReference>
<dbReference type="Pfam" id="PF00072">
    <property type="entry name" value="Response_reg"/>
    <property type="match status" value="1"/>
</dbReference>
<evidence type="ECO:0000259" key="8">
    <source>
        <dbReference type="PROSITE" id="PS50110"/>
    </source>
</evidence>
<dbReference type="SUPFAM" id="SSF52172">
    <property type="entry name" value="CheY-like"/>
    <property type="match status" value="1"/>
</dbReference>
<dbReference type="InterPro" id="IPR036388">
    <property type="entry name" value="WH-like_DNA-bd_sf"/>
</dbReference>
<dbReference type="Gene3D" id="1.10.10.10">
    <property type="entry name" value="Winged helix-like DNA-binding domain superfamily/Winged helix DNA-binding domain"/>
    <property type="match status" value="1"/>
</dbReference>
<evidence type="ECO:0000256" key="5">
    <source>
        <dbReference type="ARBA" id="ARBA00023163"/>
    </source>
</evidence>
<proteinExistence type="predicted"/>
<dbReference type="SMART" id="SM00448">
    <property type="entry name" value="REC"/>
    <property type="match status" value="1"/>
</dbReference>
<accession>A0A2I7LGT4</accession>
<dbReference type="EMBL" id="CP010725">
    <property type="protein sequence ID" value="AUQ97579.1"/>
    <property type="molecule type" value="Genomic_DNA"/>
</dbReference>
<dbReference type="GO" id="GO:0005829">
    <property type="term" value="C:cytosol"/>
    <property type="evidence" value="ECO:0007669"/>
    <property type="project" value="TreeGrafter"/>
</dbReference>
<dbReference type="InterPro" id="IPR001867">
    <property type="entry name" value="OmpR/PhoB-type_DNA-bd"/>
</dbReference>
<dbReference type="Proteomes" id="UP000236536">
    <property type="component" value="Chromosome"/>
</dbReference>
<dbReference type="InterPro" id="IPR011006">
    <property type="entry name" value="CheY-like_superfamily"/>
</dbReference>
<evidence type="ECO:0000256" key="2">
    <source>
        <dbReference type="ARBA" id="ARBA00023012"/>
    </source>
</evidence>